<dbReference type="InterPro" id="IPR043519">
    <property type="entry name" value="NT_sf"/>
</dbReference>
<dbReference type="PANTHER" id="PTHR33933">
    <property type="entry name" value="NUCLEOTIDYLTRANSFERASE"/>
    <property type="match status" value="1"/>
</dbReference>
<protein>
    <submittedName>
        <fullName evidence="2">Nucleotidyltransferase domain-containing protein</fullName>
    </submittedName>
</protein>
<dbReference type="Gene3D" id="3.30.460.10">
    <property type="entry name" value="Beta Polymerase, domain 2"/>
    <property type="match status" value="1"/>
</dbReference>
<evidence type="ECO:0000313" key="2">
    <source>
        <dbReference type="EMBL" id="PSR24239.1"/>
    </source>
</evidence>
<dbReference type="Proteomes" id="UP000242705">
    <property type="component" value="Unassembled WGS sequence"/>
</dbReference>
<dbReference type="InterPro" id="IPR052548">
    <property type="entry name" value="Type_VII_TA_antitoxin"/>
</dbReference>
<name>A0A2T2WPS0_SULTH</name>
<reference evidence="2 3" key="1">
    <citation type="journal article" date="2014" name="BMC Genomics">
        <title>Comparison of environmental and isolate Sulfobacillus genomes reveals diverse carbon, sulfur, nitrogen, and hydrogen metabolisms.</title>
        <authorList>
            <person name="Justice N.B."/>
            <person name="Norman A."/>
            <person name="Brown C.T."/>
            <person name="Singh A."/>
            <person name="Thomas B.C."/>
            <person name="Banfield J.F."/>
        </authorList>
    </citation>
    <scope>NUCLEOTIDE SEQUENCE [LARGE SCALE GENOMIC DNA]</scope>
    <source>
        <strain evidence="2">AMDSBA5</strain>
    </source>
</reference>
<dbReference type="PANTHER" id="PTHR33933:SF1">
    <property type="entry name" value="PROTEIN ADENYLYLTRANSFERASE MNTA-RELATED"/>
    <property type="match status" value="1"/>
</dbReference>
<dbReference type="CDD" id="cd05403">
    <property type="entry name" value="NT_KNTase_like"/>
    <property type="match status" value="1"/>
</dbReference>
<gene>
    <name evidence="2" type="ORF">C7B47_15325</name>
</gene>
<dbReference type="GO" id="GO:0016779">
    <property type="term" value="F:nucleotidyltransferase activity"/>
    <property type="evidence" value="ECO:0007669"/>
    <property type="project" value="InterPro"/>
</dbReference>
<comment type="caution">
    <text evidence="2">The sequence shown here is derived from an EMBL/GenBank/DDBJ whole genome shotgun (WGS) entry which is preliminary data.</text>
</comment>
<dbReference type="Pfam" id="PF01909">
    <property type="entry name" value="NTP_transf_2"/>
    <property type="match status" value="1"/>
</dbReference>
<organism evidence="2 3">
    <name type="scientific">Sulfobacillus thermosulfidooxidans</name>
    <dbReference type="NCBI Taxonomy" id="28034"/>
    <lineage>
        <taxon>Bacteria</taxon>
        <taxon>Bacillati</taxon>
        <taxon>Bacillota</taxon>
        <taxon>Clostridia</taxon>
        <taxon>Eubacteriales</taxon>
        <taxon>Clostridiales Family XVII. Incertae Sedis</taxon>
        <taxon>Sulfobacillus</taxon>
    </lineage>
</organism>
<accession>A0A2T2WPS0</accession>
<proteinExistence type="predicted"/>
<dbReference type="AlphaFoldDB" id="A0A2T2WPS0"/>
<evidence type="ECO:0000259" key="1">
    <source>
        <dbReference type="Pfam" id="PF01909"/>
    </source>
</evidence>
<sequence length="129" mass="14736">MQLRCVKDGDLKRYTTDKIVGGGVAVDPKAVEDQVVERIVTHFPEVERIILFGSRARGDARPDSDWDFLIIMPSQERTIRRGIAIRQAARIRGIPMDFLVRTPSEIQEGFPMMANNILNEGKILYERPR</sequence>
<dbReference type="SUPFAM" id="SSF81301">
    <property type="entry name" value="Nucleotidyltransferase"/>
    <property type="match status" value="1"/>
</dbReference>
<keyword evidence="2" id="KW-0808">Transferase</keyword>
<dbReference type="InterPro" id="IPR002934">
    <property type="entry name" value="Polymerase_NTP_transf_dom"/>
</dbReference>
<evidence type="ECO:0000313" key="3">
    <source>
        <dbReference type="Proteomes" id="UP000242705"/>
    </source>
</evidence>
<feature type="domain" description="Polymerase nucleotidyl transferase" evidence="1">
    <location>
        <begin position="34"/>
        <end position="123"/>
    </location>
</feature>
<dbReference type="EMBL" id="PXYX01000060">
    <property type="protein sequence ID" value="PSR24239.1"/>
    <property type="molecule type" value="Genomic_DNA"/>
</dbReference>